<gene>
    <name evidence="2" type="ORF">EYF80_033937</name>
</gene>
<name>A0A4Z2GR41_9TELE</name>
<feature type="region of interest" description="Disordered" evidence="1">
    <location>
        <begin position="63"/>
        <end position="98"/>
    </location>
</feature>
<protein>
    <submittedName>
        <fullName evidence="2">Uncharacterized protein</fullName>
    </submittedName>
</protein>
<comment type="caution">
    <text evidence="2">The sequence shown here is derived from an EMBL/GenBank/DDBJ whole genome shotgun (WGS) entry which is preliminary data.</text>
</comment>
<dbReference type="AlphaFoldDB" id="A0A4Z2GR41"/>
<keyword evidence="3" id="KW-1185">Reference proteome</keyword>
<evidence type="ECO:0000313" key="2">
    <source>
        <dbReference type="EMBL" id="TNN55859.1"/>
    </source>
</evidence>
<organism evidence="2 3">
    <name type="scientific">Liparis tanakae</name>
    <name type="common">Tanaka's snailfish</name>
    <dbReference type="NCBI Taxonomy" id="230148"/>
    <lineage>
        <taxon>Eukaryota</taxon>
        <taxon>Metazoa</taxon>
        <taxon>Chordata</taxon>
        <taxon>Craniata</taxon>
        <taxon>Vertebrata</taxon>
        <taxon>Euteleostomi</taxon>
        <taxon>Actinopterygii</taxon>
        <taxon>Neopterygii</taxon>
        <taxon>Teleostei</taxon>
        <taxon>Neoteleostei</taxon>
        <taxon>Acanthomorphata</taxon>
        <taxon>Eupercaria</taxon>
        <taxon>Perciformes</taxon>
        <taxon>Cottioidei</taxon>
        <taxon>Cottales</taxon>
        <taxon>Liparidae</taxon>
        <taxon>Liparis</taxon>
    </lineage>
</organism>
<dbReference type="EMBL" id="SRLO01000444">
    <property type="protein sequence ID" value="TNN55859.1"/>
    <property type="molecule type" value="Genomic_DNA"/>
</dbReference>
<feature type="compositionally biased region" description="Polar residues" evidence="1">
    <location>
        <begin position="72"/>
        <end position="85"/>
    </location>
</feature>
<evidence type="ECO:0000256" key="1">
    <source>
        <dbReference type="SAM" id="MobiDB-lite"/>
    </source>
</evidence>
<reference evidence="2 3" key="1">
    <citation type="submission" date="2019-03" db="EMBL/GenBank/DDBJ databases">
        <title>First draft genome of Liparis tanakae, snailfish: a comprehensive survey of snailfish specific genes.</title>
        <authorList>
            <person name="Kim W."/>
            <person name="Song I."/>
            <person name="Jeong J.-H."/>
            <person name="Kim D."/>
            <person name="Kim S."/>
            <person name="Ryu S."/>
            <person name="Song J.Y."/>
            <person name="Lee S.K."/>
        </authorList>
    </citation>
    <scope>NUCLEOTIDE SEQUENCE [LARGE SCALE GENOMIC DNA]</scope>
    <source>
        <tissue evidence="2">Muscle</tissue>
    </source>
</reference>
<sequence length="98" mass="10698">MAKEQGFSTMMSALRPVETSCDSLLILMPLPSSISVCQCMRTEIIGGDRGSAVRRSVLQTQERRFNPETLKPPNSSSNLLRTSLKAQAPGPRHATGHM</sequence>
<accession>A0A4Z2GR41</accession>
<dbReference type="Proteomes" id="UP000314294">
    <property type="component" value="Unassembled WGS sequence"/>
</dbReference>
<evidence type="ECO:0000313" key="3">
    <source>
        <dbReference type="Proteomes" id="UP000314294"/>
    </source>
</evidence>
<proteinExistence type="predicted"/>